<name>A0A4R8DTI5_9BACT</name>
<evidence type="ECO:0000313" key="2">
    <source>
        <dbReference type="Proteomes" id="UP000294498"/>
    </source>
</evidence>
<sequence>MRELSYLELTAINGGLGLPNPGALLSGLETDLQKTATDAVNDTMTTVNDALTNLGLSGLGLGGLGLGGL</sequence>
<dbReference type="Proteomes" id="UP000294498">
    <property type="component" value="Unassembled WGS sequence"/>
</dbReference>
<comment type="caution">
    <text evidence="1">The sequence shown here is derived from an EMBL/GenBank/DDBJ whole genome shotgun (WGS) entry which is preliminary data.</text>
</comment>
<dbReference type="AlphaFoldDB" id="A0A4R8DTI5"/>
<evidence type="ECO:0000313" key="1">
    <source>
        <dbReference type="EMBL" id="TDX01216.1"/>
    </source>
</evidence>
<protein>
    <submittedName>
        <fullName evidence="1">Uncharacterized protein</fullName>
    </submittedName>
</protein>
<organism evidence="1 2">
    <name type="scientific">Dinghuibacter silviterrae</name>
    <dbReference type="NCBI Taxonomy" id="1539049"/>
    <lineage>
        <taxon>Bacteria</taxon>
        <taxon>Pseudomonadati</taxon>
        <taxon>Bacteroidota</taxon>
        <taxon>Chitinophagia</taxon>
        <taxon>Chitinophagales</taxon>
        <taxon>Chitinophagaceae</taxon>
        <taxon>Dinghuibacter</taxon>
    </lineage>
</organism>
<keyword evidence="2" id="KW-1185">Reference proteome</keyword>
<accession>A0A4R8DTI5</accession>
<reference evidence="1 2" key="1">
    <citation type="submission" date="2019-03" db="EMBL/GenBank/DDBJ databases">
        <title>Genomic Encyclopedia of Type Strains, Phase IV (KMG-IV): sequencing the most valuable type-strain genomes for metagenomic binning, comparative biology and taxonomic classification.</title>
        <authorList>
            <person name="Goeker M."/>
        </authorList>
    </citation>
    <scope>NUCLEOTIDE SEQUENCE [LARGE SCALE GENOMIC DNA]</scope>
    <source>
        <strain evidence="1 2">DSM 100059</strain>
    </source>
</reference>
<gene>
    <name evidence="1" type="ORF">EDB95_2248</name>
</gene>
<dbReference type="EMBL" id="SODV01000001">
    <property type="protein sequence ID" value="TDX01216.1"/>
    <property type="molecule type" value="Genomic_DNA"/>
</dbReference>
<proteinExistence type="predicted"/>
<dbReference type="RefSeq" id="WP_133993569.1">
    <property type="nucleotide sequence ID" value="NZ_SODV01000001.1"/>
</dbReference>